<feature type="compositionally biased region" description="Low complexity" evidence="6">
    <location>
        <begin position="886"/>
        <end position="903"/>
    </location>
</feature>
<evidence type="ECO:0000313" key="9">
    <source>
        <dbReference type="Proteomes" id="UP000193560"/>
    </source>
</evidence>
<keyword evidence="7" id="KW-0472">Membrane</keyword>
<accession>A0A1X2I6K3</accession>
<keyword evidence="4" id="KW-0547">Nucleotide-binding</keyword>
<feature type="compositionally biased region" description="Low complexity" evidence="6">
    <location>
        <begin position="912"/>
        <end position="926"/>
    </location>
</feature>
<dbReference type="GO" id="GO:0006256">
    <property type="term" value="P:UDP catabolic process"/>
    <property type="evidence" value="ECO:0007669"/>
    <property type="project" value="TreeGrafter"/>
</dbReference>
<dbReference type="EMBL" id="MCGE01000024">
    <property type="protein sequence ID" value="ORZ10427.1"/>
    <property type="molecule type" value="Genomic_DNA"/>
</dbReference>
<dbReference type="CDD" id="cd24039">
    <property type="entry name" value="ASKHA_NBD_YND1-like"/>
    <property type="match status" value="1"/>
</dbReference>
<dbReference type="Pfam" id="PF01150">
    <property type="entry name" value="GDA1_CD39"/>
    <property type="match status" value="1"/>
</dbReference>
<keyword evidence="2 5" id="KW-0378">Hydrolase</keyword>
<evidence type="ECO:0000256" key="5">
    <source>
        <dbReference type="RuleBase" id="RU003833"/>
    </source>
</evidence>
<dbReference type="Gene3D" id="3.30.420.150">
    <property type="entry name" value="Exopolyphosphatase. Domain 2"/>
    <property type="match status" value="1"/>
</dbReference>
<dbReference type="AlphaFoldDB" id="A0A1X2I6K3"/>
<dbReference type="PANTHER" id="PTHR11782">
    <property type="entry name" value="ADENOSINE/GUANOSINE DIPHOSPHATASE"/>
    <property type="match status" value="1"/>
</dbReference>
<evidence type="ECO:0000313" key="8">
    <source>
        <dbReference type="EMBL" id="ORZ10427.1"/>
    </source>
</evidence>
<dbReference type="Gene3D" id="3.30.420.40">
    <property type="match status" value="1"/>
</dbReference>
<feature type="region of interest" description="Disordered" evidence="6">
    <location>
        <begin position="815"/>
        <end position="844"/>
    </location>
</feature>
<dbReference type="GO" id="GO:0005794">
    <property type="term" value="C:Golgi apparatus"/>
    <property type="evidence" value="ECO:0007669"/>
    <property type="project" value="TreeGrafter"/>
</dbReference>
<evidence type="ECO:0000256" key="6">
    <source>
        <dbReference type="SAM" id="MobiDB-lite"/>
    </source>
</evidence>
<feature type="active site" description="Proton acceptor" evidence="3">
    <location>
        <position position="170"/>
    </location>
</feature>
<name>A0A1X2I6K3_9FUNG</name>
<feature type="binding site" evidence="4">
    <location>
        <begin position="210"/>
        <end position="214"/>
    </location>
    <ligand>
        <name>ATP</name>
        <dbReference type="ChEBI" id="CHEBI:30616"/>
    </ligand>
</feature>
<gene>
    <name evidence="8" type="ORF">BCR42DRAFT_380681</name>
</gene>
<evidence type="ECO:0000256" key="2">
    <source>
        <dbReference type="ARBA" id="ARBA00022801"/>
    </source>
</evidence>
<dbReference type="GO" id="GO:0017111">
    <property type="term" value="F:ribonucleoside triphosphate phosphatase activity"/>
    <property type="evidence" value="ECO:0007669"/>
    <property type="project" value="TreeGrafter"/>
</dbReference>
<dbReference type="PROSITE" id="PS01238">
    <property type="entry name" value="GDA1_CD39_NTPASE"/>
    <property type="match status" value="1"/>
</dbReference>
<feature type="region of interest" description="Disordered" evidence="6">
    <location>
        <begin position="275"/>
        <end position="296"/>
    </location>
</feature>
<dbReference type="GO" id="GO:0004382">
    <property type="term" value="F:GDP phosphatase activity"/>
    <property type="evidence" value="ECO:0007669"/>
    <property type="project" value="TreeGrafter"/>
</dbReference>
<dbReference type="GO" id="GO:0046036">
    <property type="term" value="P:CTP metabolic process"/>
    <property type="evidence" value="ECO:0007669"/>
    <property type="project" value="TreeGrafter"/>
</dbReference>
<feature type="compositionally biased region" description="Basic and acidic residues" evidence="6">
    <location>
        <begin position="927"/>
        <end position="937"/>
    </location>
</feature>
<feature type="region of interest" description="Disordered" evidence="6">
    <location>
        <begin position="860"/>
        <end position="937"/>
    </location>
</feature>
<dbReference type="STRING" id="90262.A0A1X2I6K3"/>
<keyword evidence="7" id="KW-1133">Transmembrane helix</keyword>
<sequence length="937" mass="103110">MASHVELLKRRPLTPLEDQDWENNRRYGVIIDAGSSGSRVYVYSWKDHDFLKSNVSPDDLRGSIPIVERADKNGLKWTHRQEPGISTFGSRPNEVGEHLQGLLDFAQEVVPMHLQPSTPIFLMATAGVRLLPLDEQSELMEKTCHFIKENSGFFVSHCGTHIRAIPGELEGVYGWVAINYLMGGFDASIQSSLDQQGQQEHTFGFLDMGGASAQIAFEPDHHQKEEHSSDLTKVHLRTLDGSAVDYDVFVTTFLGYGSNEARRRYLEQRVKMAFDNQQQTSSKTKDGNDTNATTSGLLDDRHRLHLDDPCLPLNLELTDADTTSVPLQLKGTGKFDACLEATLPLLNKDAECPTQPCLFNGVHTPKIDWSVHQFVGISEYWYSSHDVLGLGGVYDFTEYEQKATAFCEKDWSLEVDEHPEWEAIEIQRYQLQCFKSAWMVNVLHGGIEVPRMVDTSHSDGSTTTTTQWMEQSIESVEHKNWNPPFRSIDTINDIQVSWTLGAMLLHVANQIPLSEDGDGGIRGHSSDDEQAHPIADGVELPSADGGHHYDSLPGTDYFPSAPNDASDSTAASWWDLGNTVSVIGLSAMLIVLFGVVLWEWYRYAKKRRRSHGEYRRVDTNGGILGVGPNSPSTTSSSSSWSTLLAGPIMVMKQVTVRPMVVLRYWTSRFVSYWGSNGSGIAVPTAADETAFHVGMSSGNTEMDHLDTSGNLNQDSVSITMYQQGLQQQPQQQHQYQPPVLAPSALQSQIQSSAPNGNLGPSNKSSSMISMKYWHKKRYSGDSHHIAQMIQPGYNNHLDRGGATSAIGLANRSNSSSNLVARTNSPSLSGDGAAPLSSSSTMSRSRSRIGFAIHETSDEDDYLTVGDNAGGGSSSGLPTFDPHRFGTSTTSTTISRTPSPSQPTNMMKRATTSNSSAAPSPKASPRSSLEKRRKDETD</sequence>
<comment type="caution">
    <text evidence="8">The sequence shown here is derived from an EMBL/GenBank/DDBJ whole genome shotgun (WGS) entry which is preliminary data.</text>
</comment>
<reference evidence="8 9" key="1">
    <citation type="submission" date="2016-07" db="EMBL/GenBank/DDBJ databases">
        <title>Pervasive Adenine N6-methylation of Active Genes in Fungi.</title>
        <authorList>
            <consortium name="DOE Joint Genome Institute"/>
            <person name="Mondo S.J."/>
            <person name="Dannebaum R.O."/>
            <person name="Kuo R.C."/>
            <person name="Labutti K."/>
            <person name="Haridas S."/>
            <person name="Kuo A."/>
            <person name="Salamov A."/>
            <person name="Ahrendt S.R."/>
            <person name="Lipzen A."/>
            <person name="Sullivan W."/>
            <person name="Andreopoulos W.B."/>
            <person name="Clum A."/>
            <person name="Lindquist E."/>
            <person name="Daum C."/>
            <person name="Ramamoorthy G.K."/>
            <person name="Gryganskyi A."/>
            <person name="Culley D."/>
            <person name="Magnuson J.K."/>
            <person name="James T.Y."/>
            <person name="O'Malley M.A."/>
            <person name="Stajich J.E."/>
            <person name="Spatafora J.W."/>
            <person name="Visel A."/>
            <person name="Grigoriev I.V."/>
        </authorList>
    </citation>
    <scope>NUCLEOTIDE SEQUENCE [LARGE SCALE GENOMIC DNA]</scope>
    <source>
        <strain evidence="8 9">NRRL 1336</strain>
    </source>
</reference>
<feature type="transmembrane region" description="Helical" evidence="7">
    <location>
        <begin position="582"/>
        <end position="601"/>
    </location>
</feature>
<organism evidence="8 9">
    <name type="scientific">Absidia repens</name>
    <dbReference type="NCBI Taxonomy" id="90262"/>
    <lineage>
        <taxon>Eukaryota</taxon>
        <taxon>Fungi</taxon>
        <taxon>Fungi incertae sedis</taxon>
        <taxon>Mucoromycota</taxon>
        <taxon>Mucoromycotina</taxon>
        <taxon>Mucoromycetes</taxon>
        <taxon>Mucorales</taxon>
        <taxon>Cunninghamellaceae</taxon>
        <taxon>Absidia</taxon>
    </lineage>
</organism>
<dbReference type="GO" id="GO:0016020">
    <property type="term" value="C:membrane"/>
    <property type="evidence" value="ECO:0007669"/>
    <property type="project" value="TreeGrafter"/>
</dbReference>
<evidence type="ECO:0000256" key="7">
    <source>
        <dbReference type="SAM" id="Phobius"/>
    </source>
</evidence>
<proteinExistence type="inferred from homology"/>
<dbReference type="OrthoDB" id="6372431at2759"/>
<dbReference type="PANTHER" id="PTHR11782:SF121">
    <property type="entry name" value="NUCLEOSIDE-DIPHOSPHATASE MIG-23"/>
    <property type="match status" value="1"/>
</dbReference>
<feature type="compositionally biased region" description="Basic and acidic residues" evidence="6">
    <location>
        <begin position="519"/>
        <end position="531"/>
    </location>
</feature>
<dbReference type="Proteomes" id="UP000193560">
    <property type="component" value="Unassembled WGS sequence"/>
</dbReference>
<protein>
    <submittedName>
        <fullName evidence="8">Nucleoside phosphatase family-domain-containing protein</fullName>
    </submittedName>
</protein>
<keyword evidence="9" id="KW-1185">Reference proteome</keyword>
<dbReference type="InterPro" id="IPR000407">
    <property type="entry name" value="GDA1_CD39_NTPase"/>
</dbReference>
<keyword evidence="4" id="KW-0067">ATP-binding</keyword>
<feature type="compositionally biased region" description="Polar residues" evidence="6">
    <location>
        <begin position="815"/>
        <end position="827"/>
    </location>
</feature>
<dbReference type="GO" id="GO:0005524">
    <property type="term" value="F:ATP binding"/>
    <property type="evidence" value="ECO:0007669"/>
    <property type="project" value="UniProtKB-KW"/>
</dbReference>
<feature type="region of interest" description="Disordered" evidence="6">
    <location>
        <begin position="517"/>
        <end position="540"/>
    </location>
</feature>
<keyword evidence="7" id="KW-0812">Transmembrane</keyword>
<comment type="similarity">
    <text evidence="1 5">Belongs to the GDA1/CD39 NTPase family.</text>
</comment>
<dbReference type="GO" id="GO:0045134">
    <property type="term" value="F:UDP phosphatase activity"/>
    <property type="evidence" value="ECO:0007669"/>
    <property type="project" value="TreeGrafter"/>
</dbReference>
<evidence type="ECO:0000256" key="3">
    <source>
        <dbReference type="PIRSR" id="PIRSR600407-1"/>
    </source>
</evidence>
<evidence type="ECO:0000256" key="1">
    <source>
        <dbReference type="ARBA" id="ARBA00009283"/>
    </source>
</evidence>
<evidence type="ECO:0000256" key="4">
    <source>
        <dbReference type="PIRSR" id="PIRSR600407-2"/>
    </source>
</evidence>